<dbReference type="Proteomes" id="UP000016960">
    <property type="component" value="Unassembled WGS sequence"/>
</dbReference>
<feature type="repeat" description="ANK" evidence="3">
    <location>
        <begin position="416"/>
        <end position="448"/>
    </location>
</feature>
<comment type="caution">
    <text evidence="4">The sequence shown here is derived from an EMBL/GenBank/DDBJ whole genome shotgun (WGS) entry which is preliminary data.</text>
</comment>
<dbReference type="GO" id="GO:0004540">
    <property type="term" value="F:RNA nuclease activity"/>
    <property type="evidence" value="ECO:0007669"/>
    <property type="project" value="TreeGrafter"/>
</dbReference>
<dbReference type="EMBL" id="ASSJ01000042">
    <property type="protein sequence ID" value="ERN41700.1"/>
    <property type="molecule type" value="Genomic_DNA"/>
</dbReference>
<dbReference type="Gene3D" id="1.25.40.20">
    <property type="entry name" value="Ankyrin repeat-containing domain"/>
    <property type="match status" value="3"/>
</dbReference>
<name>U5DPS5_9CHRO</name>
<sequence>MRGSTLSESKQIISTSCRDRGLLVCSIARSNCHAIALLVSAVRTGQDRLNWLVSVLVRDLEVAIKSENGTPVELFRHPRACKVFLFREYLYCPRFTRLHKKLHPLHPVTSLNLPEHPNHSDRCLLMLMATEEFPDWLGYCVISYSLVLIVLSIVRTRDPWTPLHEAARKNDLNTVQSLLNRGVAVDLRKDGNLRNPTPLSIAAQYGHDQIVRLLLENGADVTQGAGVAQDPLLLAAVHHQKSTVEMLLAWRAQRSLHFAVLHGDLTAVAVFLSQGVDVNGRRHENRTPLHFAVLSGDRATLERLIVHGADVNAQDLKGHTPLMTALKQDQLIAFQTLLDSGGRLYPQKEASNLLHEAARSNAVNITDWLVSVGYSVNQRDLDNETPLHSAARMGSAAVANFLIKNGAELDVANISRGRTPLHCAISFGRVNLVQILVDGGADINAFDKSWATPLLLAEEGCYEQWRNIPILNILYRDIKAEESRKIYLFLKSRGAIRGMGRMDEDF</sequence>
<feature type="repeat" description="ANK" evidence="3">
    <location>
        <begin position="284"/>
        <end position="316"/>
    </location>
</feature>
<dbReference type="eggNOG" id="COG0666">
    <property type="taxonomic scope" value="Bacteria"/>
</dbReference>
<keyword evidence="1" id="KW-0677">Repeat</keyword>
<dbReference type="GO" id="GO:0003723">
    <property type="term" value="F:RNA binding"/>
    <property type="evidence" value="ECO:0007669"/>
    <property type="project" value="TreeGrafter"/>
</dbReference>
<gene>
    <name evidence="4" type="ORF">KR51_00016930</name>
</gene>
<dbReference type="SUPFAM" id="SSF48403">
    <property type="entry name" value="Ankyrin repeat"/>
    <property type="match status" value="1"/>
</dbReference>
<dbReference type="GO" id="GO:0006396">
    <property type="term" value="P:RNA processing"/>
    <property type="evidence" value="ECO:0007669"/>
    <property type="project" value="TreeGrafter"/>
</dbReference>
<feature type="repeat" description="ANK" evidence="3">
    <location>
        <begin position="382"/>
        <end position="414"/>
    </location>
</feature>
<dbReference type="STRING" id="582515.KR51_00016930"/>
<organism evidence="4 5">
    <name type="scientific">Rubidibacter lacunae KORDI 51-2</name>
    <dbReference type="NCBI Taxonomy" id="582515"/>
    <lineage>
        <taxon>Bacteria</taxon>
        <taxon>Bacillati</taxon>
        <taxon>Cyanobacteriota</taxon>
        <taxon>Cyanophyceae</taxon>
        <taxon>Oscillatoriophycideae</taxon>
        <taxon>Chroococcales</taxon>
        <taxon>Aphanothecaceae</taxon>
        <taxon>Rubidibacter</taxon>
    </lineage>
</organism>
<dbReference type="InterPro" id="IPR002110">
    <property type="entry name" value="Ankyrin_rpt"/>
</dbReference>
<dbReference type="RefSeq" id="WP_022606464.1">
    <property type="nucleotide sequence ID" value="NZ_ASSJ01000042.1"/>
</dbReference>
<protein>
    <submittedName>
        <fullName evidence="4">Ankyrin repeat-containing protein</fullName>
    </submittedName>
</protein>
<dbReference type="InParanoid" id="U5DPS5"/>
<keyword evidence="2 3" id="KW-0040">ANK repeat</keyword>
<evidence type="ECO:0000256" key="1">
    <source>
        <dbReference type="ARBA" id="ARBA00022737"/>
    </source>
</evidence>
<dbReference type="AlphaFoldDB" id="U5DPS5"/>
<feature type="repeat" description="ANK" evidence="3">
    <location>
        <begin position="158"/>
        <end position="190"/>
    </location>
</feature>
<reference evidence="4 5" key="1">
    <citation type="submission" date="2013-05" db="EMBL/GenBank/DDBJ databases">
        <title>Draft genome sequence of Rubidibacter lacunae KORDI 51-2.</title>
        <authorList>
            <person name="Choi D.H."/>
            <person name="Noh J.H."/>
            <person name="Kwon K.-K."/>
            <person name="Lee J.-H."/>
            <person name="Ryu J.-Y."/>
        </authorList>
    </citation>
    <scope>NUCLEOTIDE SEQUENCE [LARGE SCALE GENOMIC DNA]</scope>
    <source>
        <strain evidence="4 5">KORDI 51-2</strain>
    </source>
</reference>
<evidence type="ECO:0000313" key="5">
    <source>
        <dbReference type="Proteomes" id="UP000016960"/>
    </source>
</evidence>
<dbReference type="PANTHER" id="PTHR24141">
    <property type="entry name" value="2-5A-DEPENDENT RIBONUCLEASE"/>
    <property type="match status" value="1"/>
</dbReference>
<feature type="repeat" description="ANK" evidence="3">
    <location>
        <begin position="251"/>
        <end position="283"/>
    </location>
</feature>
<dbReference type="InterPro" id="IPR036770">
    <property type="entry name" value="Ankyrin_rpt-contain_sf"/>
</dbReference>
<accession>U5DPS5</accession>
<dbReference type="SMART" id="SM00248">
    <property type="entry name" value="ANK"/>
    <property type="match status" value="8"/>
</dbReference>
<evidence type="ECO:0000256" key="2">
    <source>
        <dbReference type="ARBA" id="ARBA00023043"/>
    </source>
</evidence>
<evidence type="ECO:0000313" key="4">
    <source>
        <dbReference type="EMBL" id="ERN41700.1"/>
    </source>
</evidence>
<dbReference type="OrthoDB" id="9772065at2"/>
<dbReference type="PROSITE" id="PS50088">
    <property type="entry name" value="ANK_REPEAT"/>
    <property type="match status" value="6"/>
</dbReference>
<feature type="repeat" description="ANK" evidence="3">
    <location>
        <begin position="194"/>
        <end position="226"/>
    </location>
</feature>
<dbReference type="PROSITE" id="PS50297">
    <property type="entry name" value="ANK_REP_REGION"/>
    <property type="match status" value="6"/>
</dbReference>
<dbReference type="Pfam" id="PF12796">
    <property type="entry name" value="Ank_2"/>
    <property type="match status" value="3"/>
</dbReference>
<evidence type="ECO:0000256" key="3">
    <source>
        <dbReference type="PROSITE-ProRule" id="PRU00023"/>
    </source>
</evidence>
<keyword evidence="5" id="KW-1185">Reference proteome</keyword>
<dbReference type="PANTHER" id="PTHR24141:SF1">
    <property type="entry name" value="2-5A-DEPENDENT RIBONUCLEASE"/>
    <property type="match status" value="1"/>
</dbReference>
<dbReference type="PRINTS" id="PR01415">
    <property type="entry name" value="ANKYRIN"/>
</dbReference>
<proteinExistence type="predicted"/>